<reference evidence="2" key="1">
    <citation type="submission" date="2023-06" db="EMBL/GenBank/DDBJ databases">
        <title>Genome-scale phylogeny and comparative genomics of the fungal order Sordariales.</title>
        <authorList>
            <consortium name="Lawrence Berkeley National Laboratory"/>
            <person name="Hensen N."/>
            <person name="Bonometti L."/>
            <person name="Westerberg I."/>
            <person name="Brannstrom I.O."/>
            <person name="Guillou S."/>
            <person name="Cros-Aarteil S."/>
            <person name="Calhoun S."/>
            <person name="Haridas S."/>
            <person name="Kuo A."/>
            <person name="Mondo S."/>
            <person name="Pangilinan J."/>
            <person name="Riley R."/>
            <person name="LaButti K."/>
            <person name="Andreopoulos B."/>
            <person name="Lipzen A."/>
            <person name="Chen C."/>
            <person name="Yanf M."/>
            <person name="Daum C."/>
            <person name="Ng V."/>
            <person name="Clum A."/>
            <person name="Steindorff A."/>
            <person name="Ohm R."/>
            <person name="Martin F."/>
            <person name="Silar P."/>
            <person name="Natvig D."/>
            <person name="Lalanne C."/>
            <person name="Gautier V."/>
            <person name="Ament-velasquez S.L."/>
            <person name="Kruys A."/>
            <person name="Hutchinson M.I."/>
            <person name="Powell A.J."/>
            <person name="Barry K."/>
            <person name="Miller A.N."/>
            <person name="Grigoriev I.V."/>
            <person name="Debuchy R."/>
            <person name="Gladieux P."/>
            <person name="Thoren M.H."/>
            <person name="Johannesson H."/>
        </authorList>
    </citation>
    <scope>NUCLEOTIDE SEQUENCE</scope>
    <source>
        <strain evidence="2">SMH3391-2</strain>
    </source>
</reference>
<keyword evidence="3" id="KW-1185">Reference proteome</keyword>
<evidence type="ECO:0000256" key="1">
    <source>
        <dbReference type="SAM" id="MobiDB-lite"/>
    </source>
</evidence>
<comment type="caution">
    <text evidence="2">The sequence shown here is derived from an EMBL/GenBank/DDBJ whole genome shotgun (WGS) entry which is preliminary data.</text>
</comment>
<feature type="region of interest" description="Disordered" evidence="1">
    <location>
        <begin position="178"/>
        <end position="233"/>
    </location>
</feature>
<feature type="compositionally biased region" description="Polar residues" evidence="1">
    <location>
        <begin position="212"/>
        <end position="227"/>
    </location>
</feature>
<evidence type="ECO:0000313" key="2">
    <source>
        <dbReference type="EMBL" id="KAK0618379.1"/>
    </source>
</evidence>
<feature type="region of interest" description="Disordered" evidence="1">
    <location>
        <begin position="302"/>
        <end position="321"/>
    </location>
</feature>
<gene>
    <name evidence="2" type="ORF">B0T17DRAFT_601307</name>
</gene>
<organism evidence="2 3">
    <name type="scientific">Bombardia bombarda</name>
    <dbReference type="NCBI Taxonomy" id="252184"/>
    <lineage>
        <taxon>Eukaryota</taxon>
        <taxon>Fungi</taxon>
        <taxon>Dikarya</taxon>
        <taxon>Ascomycota</taxon>
        <taxon>Pezizomycotina</taxon>
        <taxon>Sordariomycetes</taxon>
        <taxon>Sordariomycetidae</taxon>
        <taxon>Sordariales</taxon>
        <taxon>Lasiosphaeriaceae</taxon>
        <taxon>Bombardia</taxon>
    </lineage>
</organism>
<name>A0AA40BYQ3_9PEZI</name>
<dbReference type="Proteomes" id="UP001174934">
    <property type="component" value="Unassembled WGS sequence"/>
</dbReference>
<evidence type="ECO:0000313" key="3">
    <source>
        <dbReference type="Proteomes" id="UP001174934"/>
    </source>
</evidence>
<accession>A0AA40BYQ3</accession>
<sequence>MEGRRCGLSCSVQSVVREGLRGVDQYENQRGHMAEWMYCVDVSYTVVDEQSRAEAAYEVADRRPCSSVSHFDVGMGMGWVVSFAAYVQAEIAKEAPSGAGAVYDCHPSHLATRATLAAWSDELRIHYYKPLNPLFEVSVESGSRRLDNTTRRARREELKSVHNRGHVEDRWHDLTLPHLLPSSRTAEPTGRQLGRAGRSNPGRCIPTKHNPEGTTHTDSQYGQQSTESDTRECRDLQETSPILYKSDECDLALLEGYIQPAGTVIITTITPWTAFATQPGFQVCSMHTHAAENTQIPRKLAAQSPKMPRKRKAPSQTNSPCSPQLQIKFKAMEANCYSRSNLPPRRLVSEADMQDIHKGILTLLQCYTPPVLVLAPGRMRSYTTGIPPCCSYQ</sequence>
<proteinExistence type="predicted"/>
<protein>
    <submittedName>
        <fullName evidence="2">Uncharacterized protein</fullName>
    </submittedName>
</protein>
<dbReference type="EMBL" id="JAULSR010000005">
    <property type="protein sequence ID" value="KAK0618379.1"/>
    <property type="molecule type" value="Genomic_DNA"/>
</dbReference>
<dbReference type="AlphaFoldDB" id="A0AA40BYQ3"/>